<proteinExistence type="predicted"/>
<dbReference type="InterPro" id="IPR029063">
    <property type="entry name" value="SAM-dependent_MTases_sf"/>
</dbReference>
<feature type="domain" description="Methyltransferase type 12" evidence="4">
    <location>
        <begin position="79"/>
        <end position="169"/>
    </location>
</feature>
<dbReference type="PANTHER" id="PTHR43464">
    <property type="entry name" value="METHYLTRANSFERASE"/>
    <property type="match status" value="1"/>
</dbReference>
<evidence type="ECO:0000256" key="1">
    <source>
        <dbReference type="ARBA" id="ARBA00022603"/>
    </source>
</evidence>
<organism evidence="5 6">
    <name type="scientific">Candidatus Thermochlorobacter aerophilus</name>
    <dbReference type="NCBI Taxonomy" id="1868324"/>
    <lineage>
        <taxon>Bacteria</taxon>
        <taxon>Pseudomonadati</taxon>
        <taxon>Chlorobiota</taxon>
        <taxon>Chlorobiia</taxon>
        <taxon>Chlorobiales</taxon>
        <taxon>Candidatus Thermochlorobacteriaceae</taxon>
        <taxon>Candidatus Thermochlorobacter</taxon>
    </lineage>
</organism>
<evidence type="ECO:0000313" key="5">
    <source>
        <dbReference type="EMBL" id="RFM23520.1"/>
    </source>
</evidence>
<evidence type="ECO:0000259" key="4">
    <source>
        <dbReference type="Pfam" id="PF08242"/>
    </source>
</evidence>
<accession>A0A395LYA0</accession>
<name>A0A395LYA0_9BACT</name>
<gene>
    <name evidence="5" type="ORF">D0433_10485</name>
</gene>
<dbReference type="Gene3D" id="3.40.50.150">
    <property type="entry name" value="Vaccinia Virus protein VP39"/>
    <property type="match status" value="1"/>
</dbReference>
<evidence type="ECO:0000313" key="6">
    <source>
        <dbReference type="Proteomes" id="UP000266389"/>
    </source>
</evidence>
<dbReference type="Proteomes" id="UP000266389">
    <property type="component" value="Unassembled WGS sequence"/>
</dbReference>
<dbReference type="GO" id="GO:0032259">
    <property type="term" value="P:methylation"/>
    <property type="evidence" value="ECO:0007669"/>
    <property type="project" value="UniProtKB-KW"/>
</dbReference>
<dbReference type="PANTHER" id="PTHR43464:SF19">
    <property type="entry name" value="UBIQUINONE BIOSYNTHESIS O-METHYLTRANSFERASE, MITOCHONDRIAL"/>
    <property type="match status" value="1"/>
</dbReference>
<keyword evidence="2 5" id="KW-0808">Transferase</keyword>
<reference evidence="5 6" key="1">
    <citation type="journal article" date="2011" name="ISME J.">
        <title>Community ecology of hot spring cyanobacterial mats: predominant populations and their functional potential.</title>
        <authorList>
            <person name="Klatt C.G."/>
            <person name="Wood J.M."/>
            <person name="Rusch D.B."/>
            <person name="Bateson M.M."/>
            <person name="Hamamura N."/>
            <person name="Heidelberg J.F."/>
            <person name="Grossman A.R."/>
            <person name="Bhaya D."/>
            <person name="Cohan F.M."/>
            <person name="Kuhl M."/>
            <person name="Bryant D.A."/>
            <person name="Ward D.M."/>
        </authorList>
    </citation>
    <scope>NUCLEOTIDE SEQUENCE [LARGE SCALE GENOMIC DNA]</scope>
    <source>
        <strain evidence="5">OS</strain>
    </source>
</reference>
<dbReference type="AlphaFoldDB" id="A0A395LYA0"/>
<protein>
    <submittedName>
        <fullName evidence="5">Class I SAM-dependent methyltransferase</fullName>
    </submittedName>
</protein>
<dbReference type="GO" id="GO:0008168">
    <property type="term" value="F:methyltransferase activity"/>
    <property type="evidence" value="ECO:0007669"/>
    <property type="project" value="UniProtKB-KW"/>
</dbReference>
<comment type="caution">
    <text evidence="5">The sequence shown here is derived from an EMBL/GenBank/DDBJ whole genome shotgun (WGS) entry which is preliminary data.</text>
</comment>
<sequence length="252" mass="28879">MASRYGELPLKRIRNSLSKMKFSSNEKVNFDDFAQDYDAILQAQLQGFGEESTYFAEYKVRLTQARLQRTATSLPKTILEYGCGTGRNLPFLKLYFPDAKIEGCDISAESLRLAAQRAPDATLYLLDKEVPQRQYDLIFVACVFHHIAPEARADALAQIHALMKPGGELFIFEHNPYNPVTRHLVNTCPFDKDAVLLPPAELLYRTRQARFQLVEKNYVLFFPASLRIFRSLEAYLGWLPLGGQYYVRARKV</sequence>
<dbReference type="CDD" id="cd02440">
    <property type="entry name" value="AdoMet_MTases"/>
    <property type="match status" value="1"/>
</dbReference>
<evidence type="ECO:0000256" key="3">
    <source>
        <dbReference type="ARBA" id="ARBA00022691"/>
    </source>
</evidence>
<dbReference type="EMBL" id="PHFL01000063">
    <property type="protein sequence ID" value="RFM23520.1"/>
    <property type="molecule type" value="Genomic_DNA"/>
</dbReference>
<dbReference type="Pfam" id="PF08242">
    <property type="entry name" value="Methyltransf_12"/>
    <property type="match status" value="1"/>
</dbReference>
<keyword evidence="1 5" id="KW-0489">Methyltransferase</keyword>
<dbReference type="InterPro" id="IPR013217">
    <property type="entry name" value="Methyltransf_12"/>
</dbReference>
<evidence type="ECO:0000256" key="2">
    <source>
        <dbReference type="ARBA" id="ARBA00022679"/>
    </source>
</evidence>
<dbReference type="SUPFAM" id="SSF53335">
    <property type="entry name" value="S-adenosyl-L-methionine-dependent methyltransferases"/>
    <property type="match status" value="1"/>
</dbReference>
<keyword evidence="3" id="KW-0949">S-adenosyl-L-methionine</keyword>